<dbReference type="InterPro" id="IPR036770">
    <property type="entry name" value="Ankyrin_rpt-contain_sf"/>
</dbReference>
<keyword evidence="1" id="KW-0677">Repeat</keyword>
<feature type="repeat" description="ANK" evidence="3">
    <location>
        <begin position="1175"/>
        <end position="1207"/>
    </location>
</feature>
<name>A0A7C8MR65_9PEZI</name>
<dbReference type="PANTHER" id="PTHR24193:SF121">
    <property type="entry name" value="ADA2A-CONTAINING COMPLEX COMPONENT 3, ISOFORM D"/>
    <property type="match status" value="1"/>
</dbReference>
<dbReference type="Pfam" id="PF24883">
    <property type="entry name" value="NPHP3_N"/>
    <property type="match status" value="1"/>
</dbReference>
<evidence type="ECO:0000256" key="2">
    <source>
        <dbReference type="ARBA" id="ARBA00023043"/>
    </source>
</evidence>
<feature type="repeat" description="ANK" evidence="3">
    <location>
        <begin position="1109"/>
        <end position="1141"/>
    </location>
</feature>
<dbReference type="SUPFAM" id="SSF52540">
    <property type="entry name" value="P-loop containing nucleoside triphosphate hydrolases"/>
    <property type="match status" value="1"/>
</dbReference>
<keyword evidence="2 3" id="KW-0040">ANK repeat</keyword>
<dbReference type="SMART" id="SM00248">
    <property type="entry name" value="ANK"/>
    <property type="match status" value="9"/>
</dbReference>
<feature type="coiled-coil region" evidence="4">
    <location>
        <begin position="737"/>
        <end position="764"/>
    </location>
</feature>
<dbReference type="Pfam" id="PF24809">
    <property type="entry name" value="DUF7708"/>
    <property type="match status" value="1"/>
</dbReference>
<feature type="domain" description="Nephrocystin 3-like N-terminal" evidence="6">
    <location>
        <begin position="275"/>
        <end position="440"/>
    </location>
</feature>
<feature type="coiled-coil region" evidence="4">
    <location>
        <begin position="202"/>
        <end position="232"/>
    </location>
</feature>
<feature type="repeat" description="ANK" evidence="3">
    <location>
        <begin position="1142"/>
        <end position="1174"/>
    </location>
</feature>
<feature type="repeat" description="ANK" evidence="3">
    <location>
        <begin position="1043"/>
        <end position="1075"/>
    </location>
</feature>
<dbReference type="PRINTS" id="PR01415">
    <property type="entry name" value="ANKYRIN"/>
</dbReference>
<dbReference type="Gene3D" id="3.40.50.300">
    <property type="entry name" value="P-loop containing nucleotide triphosphate hydrolases"/>
    <property type="match status" value="1"/>
</dbReference>
<dbReference type="GO" id="GO:0000976">
    <property type="term" value="F:transcription cis-regulatory region binding"/>
    <property type="evidence" value="ECO:0007669"/>
    <property type="project" value="TreeGrafter"/>
</dbReference>
<evidence type="ECO:0000313" key="7">
    <source>
        <dbReference type="EMBL" id="KAF2968408.1"/>
    </source>
</evidence>
<proteinExistence type="predicted"/>
<dbReference type="Proteomes" id="UP000481858">
    <property type="component" value="Unassembled WGS sequence"/>
</dbReference>
<dbReference type="InterPro" id="IPR050663">
    <property type="entry name" value="Ankyrin-SOCS_Box"/>
</dbReference>
<feature type="repeat" description="ANK" evidence="3">
    <location>
        <begin position="1208"/>
        <end position="1240"/>
    </location>
</feature>
<dbReference type="PROSITE" id="PS50297">
    <property type="entry name" value="ANK_REP_REGION"/>
    <property type="match status" value="7"/>
</dbReference>
<reference evidence="7 8" key="1">
    <citation type="submission" date="2019-12" db="EMBL/GenBank/DDBJ databases">
        <title>Draft genome sequence of the ascomycete Xylaria multiplex DSM 110363.</title>
        <authorList>
            <person name="Buettner E."/>
            <person name="Kellner H."/>
        </authorList>
    </citation>
    <scope>NUCLEOTIDE SEQUENCE [LARGE SCALE GENOMIC DNA]</scope>
    <source>
        <strain evidence="7 8">DSM 110363</strain>
    </source>
</reference>
<gene>
    <name evidence="7" type="ORF">GQX73_g5171</name>
</gene>
<evidence type="ECO:0000256" key="1">
    <source>
        <dbReference type="ARBA" id="ARBA00022737"/>
    </source>
</evidence>
<dbReference type="InterPro" id="IPR056884">
    <property type="entry name" value="NPHP3-like_N"/>
</dbReference>
<accession>A0A7C8MR65</accession>
<evidence type="ECO:0000256" key="3">
    <source>
        <dbReference type="PROSITE-ProRule" id="PRU00023"/>
    </source>
</evidence>
<dbReference type="SUPFAM" id="SSF48403">
    <property type="entry name" value="Ankyrin repeat"/>
    <property type="match status" value="1"/>
</dbReference>
<dbReference type="Pfam" id="PF00023">
    <property type="entry name" value="Ank"/>
    <property type="match status" value="1"/>
</dbReference>
<dbReference type="GO" id="GO:0005634">
    <property type="term" value="C:nucleus"/>
    <property type="evidence" value="ECO:0007669"/>
    <property type="project" value="TreeGrafter"/>
</dbReference>
<keyword evidence="8" id="KW-1185">Reference proteome</keyword>
<dbReference type="InterPro" id="IPR027417">
    <property type="entry name" value="P-loop_NTPase"/>
</dbReference>
<sequence length="1288" mass="145362">MDSAFENALVKFRASLTEKQRRDFAPCTLKDVQIAIDEVQVRLGSQRRLRSMKRIARFIEAMTQLGQVVEVFLNVEGAVAFIWGPIKFVLLAASTWVEALDLLLDSYIEIGEILPGLTQLRDFLGQHPYLKVHLEHYYCDVLDFHRNALDVFSRPAWKTLFHSSWKTFKTRFGPIVNSLKRHRELISDEKLTIAISEVRDFRSEVQGSRKSLEEKLEALSKQMKQLQLTEKEEGTQKLQEQRSRRLQFVLNKFDAVDCQGDLEHARRERRYHSSSGDWIFDHPLFKEWSDLTITRNSTLHLNGSPGSGKTILTSRVVDHLEQLKSYNSAQGYEFSVIYFYFNHMQPDRRTLTGLLLALLSQLIHQDDVLLEQTYQRCQEVNQQKLRSSDTIRDLASIIFNSQRLCFVILDGLDECVGDASANPAEEQQQVIDWFKDLTIEPDSKESHACKSCVRLFISGQRNGVLEQRLGSYPSIRLETAAAHAKDIESYATRRSAEIRMFLYAKIVLSNLLSQVSMYDFKQELKAENFPQGLNEAYERVVVRVFENPVEPERLAAKAILGLVISAERSLMWKEIQSRFCIDINTETADVDHQLLHSCKHLCSSLVDVEHSEIAESEYDDVVEFVHHTARVYLIDSGRLCISRENINMALFCARYLTSLPFTLGLSSSEVSKHAITGYYAFQDYAAAFWWKHAHRMINTATCIDTDLYNKVLYAVARVMEAYGNSNNSLPEPGQCRTDVVRRRLQELAEDAHEWENNFEIESRTRAIRNTIEVLQIEEGASETHCSILTLYGSVRYKCHRPWCQSFYRGFKRIEDRDQHLLEHDRPFRCCVEGCHMNDIGFPSETDLKRHTERLHSTQPSIHFASPRSKKGGPQTICSAAATGNLADYLLERGADVNFQGDRGHKRTALHAAALADDVELTHLLLSQPGTTPQLRDTGFFTAAGAAAKNGCDNALSVFISRGLASQSNQDSINGTCLSIAIDSGKLNTVRLLINDASLDLNNSSEEMVHSTLPLHIATKTGLVEIVKLLLSSGRVDVNKADLSGRRALHHACENGHDSIVELLLPVVDDHDAGDNRGTTPFQYAVEKGHWAVIKLLLEKGANIDSDGRNCQKLLLLAAANDQEAMVRLLLERGANINSKDKDGQTPLLLAALNGQEAMVKLLLEKGANIDWKDKYGRTPLLLAAIKGQEAIVRLLLEKGANIDSRDKYGQTPILLAALNGQEAMVKLLLEKGANIDSRDKDGQTPMSQEAMVRLLLRDGAEARSNNPLLPYISNSREALFITPERTQL</sequence>
<dbReference type="InterPro" id="IPR056125">
    <property type="entry name" value="DUF7708"/>
</dbReference>
<dbReference type="Gene3D" id="1.25.40.20">
    <property type="entry name" value="Ankyrin repeat-containing domain"/>
    <property type="match status" value="4"/>
</dbReference>
<evidence type="ECO:0000256" key="4">
    <source>
        <dbReference type="SAM" id="Coils"/>
    </source>
</evidence>
<dbReference type="PANTHER" id="PTHR24193">
    <property type="entry name" value="ANKYRIN REPEAT PROTEIN"/>
    <property type="match status" value="1"/>
</dbReference>
<evidence type="ECO:0000259" key="5">
    <source>
        <dbReference type="Pfam" id="PF24809"/>
    </source>
</evidence>
<keyword evidence="4" id="KW-0175">Coiled coil</keyword>
<organism evidence="7 8">
    <name type="scientific">Xylaria multiplex</name>
    <dbReference type="NCBI Taxonomy" id="323545"/>
    <lineage>
        <taxon>Eukaryota</taxon>
        <taxon>Fungi</taxon>
        <taxon>Dikarya</taxon>
        <taxon>Ascomycota</taxon>
        <taxon>Pezizomycotina</taxon>
        <taxon>Sordariomycetes</taxon>
        <taxon>Xylariomycetidae</taxon>
        <taxon>Xylariales</taxon>
        <taxon>Xylariaceae</taxon>
        <taxon>Xylaria</taxon>
    </lineage>
</organism>
<evidence type="ECO:0000313" key="8">
    <source>
        <dbReference type="Proteomes" id="UP000481858"/>
    </source>
</evidence>
<dbReference type="GO" id="GO:0045944">
    <property type="term" value="P:positive regulation of transcription by RNA polymerase II"/>
    <property type="evidence" value="ECO:0007669"/>
    <property type="project" value="TreeGrafter"/>
</dbReference>
<dbReference type="EMBL" id="WUBL01000051">
    <property type="protein sequence ID" value="KAF2968408.1"/>
    <property type="molecule type" value="Genomic_DNA"/>
</dbReference>
<comment type="caution">
    <text evidence="7">The sequence shown here is derived from an EMBL/GenBank/DDBJ whole genome shotgun (WGS) entry which is preliminary data.</text>
</comment>
<dbReference type="PROSITE" id="PS50088">
    <property type="entry name" value="ANK_REPEAT"/>
    <property type="match status" value="7"/>
</dbReference>
<feature type="domain" description="DUF7708" evidence="5">
    <location>
        <begin position="55"/>
        <end position="191"/>
    </location>
</feature>
<dbReference type="InParanoid" id="A0A7C8MR65"/>
<protein>
    <submittedName>
        <fullName evidence="7">Uncharacterized protein</fullName>
    </submittedName>
</protein>
<dbReference type="OrthoDB" id="21416at2759"/>
<feature type="repeat" description="ANK" evidence="3">
    <location>
        <begin position="1076"/>
        <end position="1108"/>
    </location>
</feature>
<dbReference type="Pfam" id="PF12796">
    <property type="entry name" value="Ank_2"/>
    <property type="match status" value="2"/>
</dbReference>
<dbReference type="InterPro" id="IPR002110">
    <property type="entry name" value="Ankyrin_rpt"/>
</dbReference>
<feature type="repeat" description="ANK" evidence="3">
    <location>
        <begin position="1009"/>
        <end position="1033"/>
    </location>
</feature>
<evidence type="ECO:0000259" key="6">
    <source>
        <dbReference type="Pfam" id="PF24883"/>
    </source>
</evidence>